<evidence type="ECO:0000313" key="2">
    <source>
        <dbReference type="EMBL" id="CUS34732.1"/>
    </source>
</evidence>
<reference evidence="3" key="1">
    <citation type="submission" date="2015-10" db="EMBL/GenBank/DDBJ databases">
        <authorList>
            <person name="Luecker S."/>
            <person name="Luecker S."/>
        </authorList>
    </citation>
    <scope>NUCLEOTIDE SEQUENCE [LARGE SCALE GENOMIC DNA]</scope>
</reference>
<proteinExistence type="predicted"/>
<evidence type="ECO:0000256" key="1">
    <source>
        <dbReference type="SAM" id="MobiDB-lite"/>
    </source>
</evidence>
<organism evidence="2 3">
    <name type="scientific">Candidatus Nitrospira nitrificans</name>
    <dbReference type="NCBI Taxonomy" id="1742973"/>
    <lineage>
        <taxon>Bacteria</taxon>
        <taxon>Pseudomonadati</taxon>
        <taxon>Nitrospirota</taxon>
        <taxon>Nitrospiria</taxon>
        <taxon>Nitrospirales</taxon>
        <taxon>Nitrospiraceae</taxon>
        <taxon>Nitrospira</taxon>
    </lineage>
</organism>
<keyword evidence="3" id="KW-1185">Reference proteome</keyword>
<dbReference type="AlphaFoldDB" id="A0A0S4LA82"/>
<name>A0A0S4LA82_9BACT</name>
<dbReference type="Proteomes" id="UP000198736">
    <property type="component" value="Unassembled WGS sequence"/>
</dbReference>
<dbReference type="STRING" id="1742973.COMA2_180082"/>
<sequence length="61" mass="6945">MRRIEAESSLHHGKDRAHDQGHTWKVSAEAKVFPEDHLCLPVKPDCPEPTHPEAALPRQTR</sequence>
<accession>A0A0S4LA82</accession>
<gene>
    <name evidence="2" type="ORF">COMA2_180082</name>
</gene>
<feature type="compositionally biased region" description="Basic and acidic residues" evidence="1">
    <location>
        <begin position="1"/>
        <end position="22"/>
    </location>
</feature>
<dbReference type="EMBL" id="CZPZ01000010">
    <property type="protein sequence ID" value="CUS34732.1"/>
    <property type="molecule type" value="Genomic_DNA"/>
</dbReference>
<protein>
    <submittedName>
        <fullName evidence="2">Uncharacterized protein</fullName>
    </submittedName>
</protein>
<evidence type="ECO:0000313" key="3">
    <source>
        <dbReference type="Proteomes" id="UP000198736"/>
    </source>
</evidence>
<feature type="region of interest" description="Disordered" evidence="1">
    <location>
        <begin position="1"/>
        <end position="23"/>
    </location>
</feature>